<dbReference type="PANTHER" id="PTHR34997:SF2">
    <property type="entry name" value="LYSM DOMAIN-CONTAINING PROTEIN-RELATED"/>
    <property type="match status" value="1"/>
</dbReference>
<keyword evidence="8" id="KW-1185">Reference proteome</keyword>
<evidence type="ECO:0000256" key="2">
    <source>
        <dbReference type="ARBA" id="ARBA00022729"/>
    </source>
</evidence>
<gene>
    <name evidence="7" type="ORF">EYZ11_005705</name>
</gene>
<dbReference type="VEuPathDB" id="FungiDB:EYZ11_005705"/>
<dbReference type="EMBL" id="SOSA01000187">
    <property type="protein sequence ID" value="THC94833.1"/>
    <property type="molecule type" value="Genomic_DNA"/>
</dbReference>
<feature type="domain" description="LysM" evidence="6">
    <location>
        <begin position="556"/>
        <end position="602"/>
    </location>
</feature>
<feature type="domain" description="LysM" evidence="6">
    <location>
        <begin position="348"/>
        <end position="395"/>
    </location>
</feature>
<feature type="chain" id="PRO_5020849729" description="LysM domain-containing protein" evidence="5">
    <location>
        <begin position="25"/>
        <end position="776"/>
    </location>
</feature>
<dbReference type="PANTHER" id="PTHR34997">
    <property type="entry name" value="AM15"/>
    <property type="match status" value="1"/>
</dbReference>
<feature type="signal peptide" evidence="5">
    <location>
        <begin position="1"/>
        <end position="24"/>
    </location>
</feature>
<dbReference type="Proteomes" id="UP000308092">
    <property type="component" value="Unassembled WGS sequence"/>
</dbReference>
<comment type="caution">
    <text evidence="7">The sequence shown here is derived from an EMBL/GenBank/DDBJ whole genome shotgun (WGS) entry which is preliminary data.</text>
</comment>
<dbReference type="GO" id="GO:0008061">
    <property type="term" value="F:chitin binding"/>
    <property type="evidence" value="ECO:0007669"/>
    <property type="project" value="UniProtKB-KW"/>
</dbReference>
<sequence length="776" mass="82234">MAVIRIGLFSFLGILLSCGSGINAQAFLAEPDGTRLTLGYPDSLSSACQVTFNTSTQCNSALGAIAFDALFPSSEQLAVICTDDCLGSLQNFRSQQAQSCESESYAVDGQLVPATYNVDQLLFTYSYTCLQDPPTKDYCAPLVDQWSEEGPTSEQSCSDCMLRTFQVELNSPFGYDDEFADYYRSLTSSCGVLDYPITSPPPYTVTRTPTPTSSHTSSPTPSCASYYTVREGDDCLSVSKAQRVSAAMLRYENGLTADCTNWPDANETCYGISQAHNTTFTVTQLISWNPDINRDCSNLEAIIGTQLCISAPGDTAGPEITTIPAMTTAVPTPAPSNVANGTDLQCAKYYEVAPGDTCASLTVMMGISLTDFYFLNPEVKKANCTNLQPGSSYCVQAVGDIATYTGYGGKTDPFTTDTAWTFPTYTTTKTPQTTSLPLAPGTLTNCSAYAEYLTSPRNTTTINSCYVVASFFDEDVENFVSWNPSLSYDPGSPGNCQLQPGYQYCARVTGYTTTSTPTPTSAVTSTTSTQSPTSTGANGAPTPLPIQPGMTSNCGKFYLVQLDDGCEAIATAHGISLADFYAWNAALNGDCSGLFPLYEVCVGLLSSTTTSTTTSSTPTATGGVPTPTPTQVGMVSDCTEFYLVKSGDGCYDIAATDRIALSDLYSWNPALNGDCSGLWPDYYICVGRGESISASSVIPTTTTTTTAAANVTPTPTQAGMVSGCKSFYLVQSGDGCYDIAASHGITLDQFYSYNPSVGGDCGGLWPTYYVCVGVEA</sequence>
<evidence type="ECO:0000256" key="3">
    <source>
        <dbReference type="ARBA" id="ARBA00023026"/>
    </source>
</evidence>
<feature type="region of interest" description="Disordered" evidence="4">
    <location>
        <begin position="514"/>
        <end position="541"/>
    </location>
</feature>
<dbReference type="AlphaFoldDB" id="A0A4S3JHI3"/>
<organism evidence="7 8">
    <name type="scientific">Aspergillus tanneri</name>
    <dbReference type="NCBI Taxonomy" id="1220188"/>
    <lineage>
        <taxon>Eukaryota</taxon>
        <taxon>Fungi</taxon>
        <taxon>Dikarya</taxon>
        <taxon>Ascomycota</taxon>
        <taxon>Pezizomycotina</taxon>
        <taxon>Eurotiomycetes</taxon>
        <taxon>Eurotiomycetidae</taxon>
        <taxon>Eurotiales</taxon>
        <taxon>Aspergillaceae</taxon>
        <taxon>Aspergillus</taxon>
        <taxon>Aspergillus subgen. Circumdati</taxon>
    </lineage>
</organism>
<dbReference type="SMART" id="SM00257">
    <property type="entry name" value="LysM"/>
    <property type="match status" value="5"/>
</dbReference>
<dbReference type="STRING" id="1220188.A0A4S3JHI3"/>
<feature type="domain" description="LysM" evidence="6">
    <location>
        <begin position="726"/>
        <end position="772"/>
    </location>
</feature>
<protein>
    <recommendedName>
        <fullName evidence="6">LysM domain-containing protein</fullName>
    </recommendedName>
</protein>
<dbReference type="Pfam" id="PF01476">
    <property type="entry name" value="LysM"/>
    <property type="match status" value="5"/>
</dbReference>
<dbReference type="InterPro" id="IPR018392">
    <property type="entry name" value="LysM"/>
</dbReference>
<dbReference type="PROSITE" id="PS51257">
    <property type="entry name" value="PROKAR_LIPOPROTEIN"/>
    <property type="match status" value="1"/>
</dbReference>
<evidence type="ECO:0000313" key="7">
    <source>
        <dbReference type="EMBL" id="THC94833.1"/>
    </source>
</evidence>
<evidence type="ECO:0000256" key="1">
    <source>
        <dbReference type="ARBA" id="ARBA00022669"/>
    </source>
</evidence>
<dbReference type="InterPro" id="IPR052210">
    <property type="entry name" value="LysM1-like"/>
</dbReference>
<feature type="domain" description="LysM" evidence="6">
    <location>
        <begin position="640"/>
        <end position="686"/>
    </location>
</feature>
<name>A0A4S3JHI3_9EURO</name>
<feature type="compositionally biased region" description="Low complexity" evidence="4">
    <location>
        <begin position="514"/>
        <end position="535"/>
    </location>
</feature>
<dbReference type="InterPro" id="IPR036779">
    <property type="entry name" value="LysM_dom_sf"/>
</dbReference>
<proteinExistence type="predicted"/>
<evidence type="ECO:0000313" key="8">
    <source>
        <dbReference type="Proteomes" id="UP000308092"/>
    </source>
</evidence>
<reference evidence="7 8" key="1">
    <citation type="submission" date="2019-03" db="EMBL/GenBank/DDBJ databases">
        <title>The genome sequence of a newly discovered highly antifungal drug resistant Aspergillus species, Aspergillus tanneri NIH 1004.</title>
        <authorList>
            <person name="Mounaud S."/>
            <person name="Singh I."/>
            <person name="Joardar V."/>
            <person name="Pakala S."/>
            <person name="Pakala S."/>
            <person name="Venepally P."/>
            <person name="Hoover J."/>
            <person name="Nierman W."/>
            <person name="Chung J."/>
            <person name="Losada L."/>
        </authorList>
    </citation>
    <scope>NUCLEOTIDE SEQUENCE [LARGE SCALE GENOMIC DNA]</scope>
    <source>
        <strain evidence="7 8">NIH1004</strain>
    </source>
</reference>
<dbReference type="CDD" id="cd00118">
    <property type="entry name" value="LysM"/>
    <property type="match status" value="4"/>
</dbReference>
<keyword evidence="2 5" id="KW-0732">Signal</keyword>
<keyword evidence="3" id="KW-0843">Virulence</keyword>
<keyword evidence="1" id="KW-0147">Chitin-binding</keyword>
<dbReference type="PROSITE" id="PS51782">
    <property type="entry name" value="LYSM"/>
    <property type="match status" value="4"/>
</dbReference>
<evidence type="ECO:0000259" key="6">
    <source>
        <dbReference type="PROSITE" id="PS51782"/>
    </source>
</evidence>
<dbReference type="SUPFAM" id="SSF54106">
    <property type="entry name" value="LysM domain"/>
    <property type="match status" value="4"/>
</dbReference>
<dbReference type="Gene3D" id="3.10.350.10">
    <property type="entry name" value="LysM domain"/>
    <property type="match status" value="6"/>
</dbReference>
<evidence type="ECO:0000256" key="5">
    <source>
        <dbReference type="SAM" id="SignalP"/>
    </source>
</evidence>
<evidence type="ECO:0000256" key="4">
    <source>
        <dbReference type="SAM" id="MobiDB-lite"/>
    </source>
</evidence>
<accession>A0A4S3JHI3</accession>